<organism evidence="1 2">
    <name type="scientific">Abiotrophia defectiva ATCC 49176</name>
    <dbReference type="NCBI Taxonomy" id="592010"/>
    <lineage>
        <taxon>Bacteria</taxon>
        <taxon>Bacillati</taxon>
        <taxon>Bacillota</taxon>
        <taxon>Bacilli</taxon>
        <taxon>Lactobacillales</taxon>
        <taxon>Aerococcaceae</taxon>
        <taxon>Abiotrophia</taxon>
    </lineage>
</organism>
<gene>
    <name evidence="1" type="ORF">GCWU000182_000944</name>
</gene>
<dbReference type="GeneID" id="84817490"/>
<comment type="caution">
    <text evidence="1">The sequence shown here is derived from an EMBL/GenBank/DDBJ whole genome shotgun (WGS) entry which is preliminary data.</text>
</comment>
<name>W1Q649_ABIDE</name>
<protein>
    <recommendedName>
        <fullName evidence="3">Nucleoid-associated protein</fullName>
    </recommendedName>
</protein>
<dbReference type="HOGENOM" id="CLU_069338_0_0_9"/>
<dbReference type="Pfam" id="PF04245">
    <property type="entry name" value="NA37"/>
    <property type="match status" value="1"/>
</dbReference>
<dbReference type="AlphaFoldDB" id="W1Q649"/>
<dbReference type="GO" id="GO:0009295">
    <property type="term" value="C:nucleoid"/>
    <property type="evidence" value="ECO:0007669"/>
    <property type="project" value="InterPro"/>
</dbReference>
<evidence type="ECO:0000313" key="1">
    <source>
        <dbReference type="EMBL" id="ESK65669.1"/>
    </source>
</evidence>
<reference evidence="1" key="1">
    <citation type="submission" date="2013-06" db="EMBL/GenBank/DDBJ databases">
        <authorList>
            <person name="Weinstock G."/>
            <person name="Sodergren E."/>
            <person name="Clifton S."/>
            <person name="Fulton L."/>
            <person name="Fulton B."/>
            <person name="Courtney L."/>
            <person name="Fronick C."/>
            <person name="Harrison M."/>
            <person name="Strong C."/>
            <person name="Farmer C."/>
            <person name="Delahaunty K."/>
            <person name="Markovic C."/>
            <person name="Hall O."/>
            <person name="Minx P."/>
            <person name="Tomlinson C."/>
            <person name="Mitreva M."/>
            <person name="Nelson J."/>
            <person name="Hou S."/>
            <person name="Wollam A."/>
            <person name="Pepin K.H."/>
            <person name="Johnson M."/>
            <person name="Bhonagiri V."/>
            <person name="Nash W.E."/>
            <person name="Warren W."/>
            <person name="Chinwalla A."/>
            <person name="Mardis E.R."/>
            <person name="Wilson R.K."/>
        </authorList>
    </citation>
    <scope>NUCLEOTIDE SEQUENCE [LARGE SCALE GENOMIC DNA]</scope>
    <source>
        <strain evidence="1">ATCC 49176</strain>
    </source>
</reference>
<sequence length="332" mass="37469">MYIHHAILHILDKDAGNLFLSQEAMDLSSPLIRTYLDKLLTKVQKAEPKRAKLEADSALWASLKDDQTSLIDKSTSLADKLFDLIGPAEEIAAADYLFFEASDDHEQRYFGLIRLDYSSQVTHFLSAESQLVNQLVMHHAILPSPTQTPSEFFLLNLATGDYQILEKQYVIEGKRCLYLSERILEIVPPQAAPQQIKQIKKAVADTAKQFDQEPYQALATTQKVILQQLEEDHVINAEKITHQVFKDNLGAQDAAREALVKREVPTNIAVNNVPKYEKKYAKQKFKLANGIELMVPTELYDDPEVIEFINNPDGSISVMIKNVDTIVNAFNG</sequence>
<evidence type="ECO:0008006" key="3">
    <source>
        <dbReference type="Google" id="ProtNLM"/>
    </source>
</evidence>
<keyword evidence="2" id="KW-1185">Reference proteome</keyword>
<proteinExistence type="predicted"/>
<dbReference type="Proteomes" id="UP000019050">
    <property type="component" value="Unassembled WGS sequence"/>
</dbReference>
<dbReference type="STRING" id="592010.GCWU000182_000944"/>
<dbReference type="RefSeq" id="WP_023391592.1">
    <property type="nucleotide sequence ID" value="NZ_KI535340.1"/>
</dbReference>
<dbReference type="eggNOG" id="COG3081">
    <property type="taxonomic scope" value="Bacteria"/>
</dbReference>
<accession>W1Q649</accession>
<dbReference type="InterPro" id="IPR007358">
    <property type="entry name" value="Nucleoid_associated_NdpA"/>
</dbReference>
<dbReference type="OrthoDB" id="3171075at2"/>
<dbReference type="EMBL" id="ACIN03000006">
    <property type="protein sequence ID" value="ESK65669.1"/>
    <property type="molecule type" value="Genomic_DNA"/>
</dbReference>
<evidence type="ECO:0000313" key="2">
    <source>
        <dbReference type="Proteomes" id="UP000019050"/>
    </source>
</evidence>